<accession>A0A0E9RYS4</accession>
<name>A0A0E9RYS4_ANGAN</name>
<dbReference type="EMBL" id="GBXM01074525">
    <property type="protein sequence ID" value="JAH34052.1"/>
    <property type="molecule type" value="Transcribed_RNA"/>
</dbReference>
<organism evidence="1">
    <name type="scientific">Anguilla anguilla</name>
    <name type="common">European freshwater eel</name>
    <name type="synonym">Muraena anguilla</name>
    <dbReference type="NCBI Taxonomy" id="7936"/>
    <lineage>
        <taxon>Eukaryota</taxon>
        <taxon>Metazoa</taxon>
        <taxon>Chordata</taxon>
        <taxon>Craniata</taxon>
        <taxon>Vertebrata</taxon>
        <taxon>Euteleostomi</taxon>
        <taxon>Actinopterygii</taxon>
        <taxon>Neopterygii</taxon>
        <taxon>Teleostei</taxon>
        <taxon>Anguilliformes</taxon>
        <taxon>Anguillidae</taxon>
        <taxon>Anguilla</taxon>
    </lineage>
</organism>
<dbReference type="AlphaFoldDB" id="A0A0E9RYS4"/>
<protein>
    <submittedName>
        <fullName evidence="1">Uncharacterized protein</fullName>
    </submittedName>
</protein>
<evidence type="ECO:0000313" key="1">
    <source>
        <dbReference type="EMBL" id="JAH34052.1"/>
    </source>
</evidence>
<sequence length="48" mass="5201">MSVNVRSLMDGAGILEDNFNDRGAGCSRETRTLSWNNEGNLVQRTASG</sequence>
<reference evidence="1" key="1">
    <citation type="submission" date="2014-11" db="EMBL/GenBank/DDBJ databases">
        <authorList>
            <person name="Amaro Gonzalez C."/>
        </authorList>
    </citation>
    <scope>NUCLEOTIDE SEQUENCE</scope>
</reference>
<proteinExistence type="predicted"/>
<reference evidence="1" key="2">
    <citation type="journal article" date="2015" name="Fish Shellfish Immunol.">
        <title>Early steps in the European eel (Anguilla anguilla)-Vibrio vulnificus interaction in the gills: Role of the RtxA13 toxin.</title>
        <authorList>
            <person name="Callol A."/>
            <person name="Pajuelo D."/>
            <person name="Ebbesson L."/>
            <person name="Teles M."/>
            <person name="MacKenzie S."/>
            <person name="Amaro C."/>
        </authorList>
    </citation>
    <scope>NUCLEOTIDE SEQUENCE</scope>
</reference>